<evidence type="ECO:0000313" key="3">
    <source>
        <dbReference type="Proteomes" id="UP000794436"/>
    </source>
</evidence>
<reference evidence="2" key="1">
    <citation type="submission" date="2019-03" db="EMBL/GenBank/DDBJ databases">
        <title>Long read genome sequence of the mycoparasitic Pythium oligandrum ATCC 38472 isolated from sugarbeet rhizosphere.</title>
        <authorList>
            <person name="Gaulin E."/>
        </authorList>
    </citation>
    <scope>NUCLEOTIDE SEQUENCE</scope>
    <source>
        <strain evidence="2">ATCC 38472_TT</strain>
    </source>
</reference>
<organism evidence="2 3">
    <name type="scientific">Pythium oligandrum</name>
    <name type="common">Mycoparasitic fungus</name>
    <dbReference type="NCBI Taxonomy" id="41045"/>
    <lineage>
        <taxon>Eukaryota</taxon>
        <taxon>Sar</taxon>
        <taxon>Stramenopiles</taxon>
        <taxon>Oomycota</taxon>
        <taxon>Peronosporomycetes</taxon>
        <taxon>Pythiales</taxon>
        <taxon>Pythiaceae</taxon>
        <taxon>Pythium</taxon>
    </lineage>
</organism>
<evidence type="ECO:0000313" key="2">
    <source>
        <dbReference type="EMBL" id="TMW61840.1"/>
    </source>
</evidence>
<dbReference type="EMBL" id="SPLM01000075">
    <property type="protein sequence ID" value="TMW61840.1"/>
    <property type="molecule type" value="Genomic_DNA"/>
</dbReference>
<protein>
    <submittedName>
        <fullName evidence="2">Uncharacterized protein</fullName>
    </submittedName>
</protein>
<gene>
    <name evidence="2" type="ORF">Poli38472_010903</name>
</gene>
<dbReference type="AlphaFoldDB" id="A0A8K1CEQ6"/>
<proteinExistence type="predicted"/>
<accession>A0A8K1CEQ6</accession>
<name>A0A8K1CEQ6_PYTOL</name>
<dbReference type="Proteomes" id="UP000794436">
    <property type="component" value="Unassembled WGS sequence"/>
</dbReference>
<comment type="caution">
    <text evidence="2">The sequence shown here is derived from an EMBL/GenBank/DDBJ whole genome shotgun (WGS) entry which is preliminary data.</text>
</comment>
<keyword evidence="3" id="KW-1185">Reference proteome</keyword>
<evidence type="ECO:0000256" key="1">
    <source>
        <dbReference type="SAM" id="Coils"/>
    </source>
</evidence>
<feature type="coiled-coil region" evidence="1">
    <location>
        <begin position="161"/>
        <end position="188"/>
    </location>
</feature>
<sequence length="333" mass="37624">MCTPTTSAAEASTQVRTPQLKYEGSAWMQQFGGNIATYQYRVQVVGDKLQIWLRDCKADEEWQSEMVDIGTINERWSLPIPGAAITHYAKYFAHCLAAKPIAEDDLVEDEAGWGLSTPSEGLRSLELYMTIQVCGETLLPMYELDLFPVEKESELDLAAKVKAQEIEISSLLDRCSRLENELGEHKRQAEDDICILKSRMDEFQLEVRDIDELAFDERDRSYVIALADPDLSNDTVNWTAESQVAVSLALEPTTRQIQVHLDGLYLVQVVKTSRYQPNMELWVGGKMVRLLSHLDEPTIQVVHARQGELVAVRLSPLGPVNFQPQLRITVTKL</sequence>
<keyword evidence="1" id="KW-0175">Coiled coil</keyword>